<accession>A0A7S4G8J3</accession>
<dbReference type="AlphaFoldDB" id="A0A7S4G8J3"/>
<proteinExistence type="predicted"/>
<protein>
    <submittedName>
        <fullName evidence="1">Uncharacterized protein</fullName>
    </submittedName>
</protein>
<reference evidence="1" key="1">
    <citation type="submission" date="2021-01" db="EMBL/GenBank/DDBJ databases">
        <authorList>
            <person name="Corre E."/>
            <person name="Pelletier E."/>
            <person name="Niang G."/>
            <person name="Scheremetjew M."/>
            <person name="Finn R."/>
            <person name="Kale V."/>
            <person name="Holt S."/>
            <person name="Cochrane G."/>
            <person name="Meng A."/>
            <person name="Brown T."/>
            <person name="Cohen L."/>
        </authorList>
    </citation>
    <scope>NUCLEOTIDE SEQUENCE</scope>
    <source>
        <strain evidence="1">CCMP1594</strain>
    </source>
</reference>
<gene>
    <name evidence="1" type="ORF">EGYM00163_LOCUS39844</name>
</gene>
<sequence>MPGQGCLCMRSHGFSMHSKKVILPQAAYINMEQCESVNGMQCTWWCLVQATVFQNPNSIGAMQHAPACNADRRRLPNHGAVSSFIASVQRASAWHPFLKGFESF</sequence>
<name>A0A7S4G8J3_9EUGL</name>
<organism evidence="1">
    <name type="scientific">Eutreptiella gymnastica</name>
    <dbReference type="NCBI Taxonomy" id="73025"/>
    <lineage>
        <taxon>Eukaryota</taxon>
        <taxon>Discoba</taxon>
        <taxon>Euglenozoa</taxon>
        <taxon>Euglenida</taxon>
        <taxon>Spirocuta</taxon>
        <taxon>Euglenophyceae</taxon>
        <taxon>Eutreptiales</taxon>
        <taxon>Eutreptiaceae</taxon>
        <taxon>Eutreptiella</taxon>
    </lineage>
</organism>
<dbReference type="EMBL" id="HBJA01115850">
    <property type="protein sequence ID" value="CAE0828567.1"/>
    <property type="molecule type" value="Transcribed_RNA"/>
</dbReference>
<evidence type="ECO:0000313" key="1">
    <source>
        <dbReference type="EMBL" id="CAE0828567.1"/>
    </source>
</evidence>